<dbReference type="SUPFAM" id="SSF49785">
    <property type="entry name" value="Galactose-binding domain-like"/>
    <property type="match status" value="1"/>
</dbReference>
<dbReference type="PANTHER" id="PTHR22901:SF0">
    <property type="entry name" value="SIALATE O-ACETYLESTERASE"/>
    <property type="match status" value="1"/>
</dbReference>
<dbReference type="SUPFAM" id="SSF52266">
    <property type="entry name" value="SGNH hydrolase"/>
    <property type="match status" value="1"/>
</dbReference>
<feature type="domain" description="Sialate O-acetylesterase" evidence="2">
    <location>
        <begin position="388"/>
        <end position="489"/>
    </location>
</feature>
<dbReference type="InterPro" id="IPR008979">
    <property type="entry name" value="Galactose-bd-like_sf"/>
</dbReference>
<comment type="caution">
    <text evidence="3">The sequence shown here is derived from an EMBL/GenBank/DDBJ whole genome shotgun (WGS) entry which is preliminary data.</text>
</comment>
<evidence type="ECO:0000259" key="2">
    <source>
        <dbReference type="Pfam" id="PF03629"/>
    </source>
</evidence>
<dbReference type="PATRIC" id="fig|1415168.3.peg.2805"/>
<protein>
    <submittedName>
        <fullName evidence="3">Sialic acid-specific 9-O-acetylesterase</fullName>
    </submittedName>
</protein>
<dbReference type="GO" id="GO:0005975">
    <property type="term" value="P:carbohydrate metabolic process"/>
    <property type="evidence" value="ECO:0007669"/>
    <property type="project" value="TreeGrafter"/>
</dbReference>
<organism evidence="3 4">
    <name type="scientific">Lactococcus cremoris subsp. cremoris GE214</name>
    <dbReference type="NCBI Taxonomy" id="1415168"/>
    <lineage>
        <taxon>Bacteria</taxon>
        <taxon>Bacillati</taxon>
        <taxon>Bacillota</taxon>
        <taxon>Bacilli</taxon>
        <taxon>Lactobacillales</taxon>
        <taxon>Streptococcaceae</taxon>
        <taxon>Lactococcus</taxon>
        <taxon>Lactococcus cremoris subsp. cremoris</taxon>
    </lineage>
</organism>
<dbReference type="EMBL" id="AZSI01000223">
    <property type="protein sequence ID" value="KEY61134.1"/>
    <property type="molecule type" value="Genomic_DNA"/>
</dbReference>
<dbReference type="InterPro" id="IPR005181">
    <property type="entry name" value="SASA"/>
</dbReference>
<dbReference type="AlphaFoldDB" id="A0A084A755"/>
<proteinExistence type="predicted"/>
<dbReference type="InterPro" id="IPR039329">
    <property type="entry name" value="SIAE"/>
</dbReference>
<dbReference type="Gene3D" id="3.40.50.1110">
    <property type="entry name" value="SGNH hydrolase"/>
    <property type="match status" value="2"/>
</dbReference>
<feature type="domain" description="Sialate O-acetylesterase" evidence="2">
    <location>
        <begin position="87"/>
        <end position="193"/>
    </location>
</feature>
<dbReference type="PANTHER" id="PTHR22901">
    <property type="entry name" value="SIALATE O-ACETYLESTERASE"/>
    <property type="match status" value="1"/>
</dbReference>
<evidence type="ECO:0000313" key="3">
    <source>
        <dbReference type="EMBL" id="KEY61134.1"/>
    </source>
</evidence>
<dbReference type="Proteomes" id="UP000028401">
    <property type="component" value="Unassembled WGS sequence"/>
</dbReference>
<evidence type="ECO:0000256" key="1">
    <source>
        <dbReference type="ARBA" id="ARBA00022801"/>
    </source>
</evidence>
<dbReference type="GO" id="GO:0001681">
    <property type="term" value="F:sialate O-acetylesterase activity"/>
    <property type="evidence" value="ECO:0007669"/>
    <property type="project" value="InterPro"/>
</dbReference>
<keyword evidence="1" id="KW-0378">Hydrolase</keyword>
<sequence length="622" mass="71555">MKSSIFIPYLLRNGSILQRNQENHFWGHAISGQEVTLFYEEILLKTKSDEKGYFDFILPAHEASEGIEIKISTDDAEIVLKDICFGDVFLLGGQSNMQLWMERLKTRYPEEIDQANNPLIRYFEVPEEPTFDKIQTELSSGKWKRAIGEDLKNLSGIGYFFAKEKFSKDNVPIGLVRTAVGGTPLNAWLSEESLTKLNSLPLSYNVLKNREYLKEIQELDKLYQDNYQKLCEETDKGFYQSWQKPSLDDSDWAEISLSETWNADYTFPGVLWLRKKLELPEEFVGMEGEVRLGTMTDADVIYVNGKKVGSTDYKYPPRNYKISKLTKNLTIAIRLKVYNAPGGITSSKPHILLVGEKYLDLNHGWKIRRSSTLPERHKAYFINYEPTGLYNGMIAPLQKLKFVAILWYQGESDAGQPKTYGTRFRELIESWRILFKQPNLPFLYVQLPNCETEKEADWAGLREEQKEALKISRTAMVVTIGDGEDDDLHPLNKKDIAHKLLDAYENVELFPNGYCTGPLAKGAVQTQKNAIILLFDTFGKEFSLEKNKAFELFQGGYSYKLKNCRQVGEQIILEVPENLSINADAKIRYNWSNAPQAFIWNEEGYPASPFELKIEQNNNRRK</sequence>
<dbReference type="Pfam" id="PF03629">
    <property type="entry name" value="SASA"/>
    <property type="match status" value="2"/>
</dbReference>
<evidence type="ECO:0000313" key="4">
    <source>
        <dbReference type="Proteomes" id="UP000028401"/>
    </source>
</evidence>
<dbReference type="InterPro" id="IPR036514">
    <property type="entry name" value="SGNH_hydro_sf"/>
</dbReference>
<reference evidence="3 4" key="1">
    <citation type="submission" date="2014-06" db="EMBL/GenBank/DDBJ databases">
        <title>Draft genome sequence of the putrescine producing strain Lactococcus lactis subsp cremoris GE214.</title>
        <authorList>
            <person name="Ladero V."/>
            <person name="Linares D.M."/>
            <person name="del Rio B."/>
            <person name="Mayo B."/>
            <person name="Martin M.C."/>
            <person name="Fernandez M."/>
            <person name="Alvarez M.A."/>
        </authorList>
    </citation>
    <scope>NUCLEOTIDE SEQUENCE [LARGE SCALE GENOMIC DNA]</scope>
    <source>
        <strain evidence="3 4">GE214</strain>
    </source>
</reference>
<dbReference type="RefSeq" id="WP_080715470.1">
    <property type="nucleotide sequence ID" value="NZ_AZSI01000223.1"/>
</dbReference>
<gene>
    <name evidence="3" type="ORF">U725_02747</name>
</gene>
<name>A0A084A755_LACLC</name>
<accession>A0A084A755</accession>